<protein>
    <submittedName>
        <fullName evidence="1">Uncharacterized protein</fullName>
    </submittedName>
</protein>
<accession>A0A3P6E7S6</accession>
<organism evidence="1">
    <name type="scientific">Brassica oleracea</name>
    <name type="common">Wild cabbage</name>
    <dbReference type="NCBI Taxonomy" id="3712"/>
    <lineage>
        <taxon>Eukaryota</taxon>
        <taxon>Viridiplantae</taxon>
        <taxon>Streptophyta</taxon>
        <taxon>Embryophyta</taxon>
        <taxon>Tracheophyta</taxon>
        <taxon>Spermatophyta</taxon>
        <taxon>Magnoliopsida</taxon>
        <taxon>eudicotyledons</taxon>
        <taxon>Gunneridae</taxon>
        <taxon>Pentapetalae</taxon>
        <taxon>rosids</taxon>
        <taxon>malvids</taxon>
        <taxon>Brassicales</taxon>
        <taxon>Brassicaceae</taxon>
        <taxon>Brassiceae</taxon>
        <taxon>Brassica</taxon>
    </lineage>
</organism>
<reference evidence="1" key="1">
    <citation type="submission" date="2018-11" db="EMBL/GenBank/DDBJ databases">
        <authorList>
            <consortium name="Genoscope - CEA"/>
            <person name="William W."/>
        </authorList>
    </citation>
    <scope>NUCLEOTIDE SEQUENCE</scope>
</reference>
<evidence type="ECO:0000313" key="1">
    <source>
        <dbReference type="EMBL" id="VDD31414.1"/>
    </source>
</evidence>
<proteinExistence type="predicted"/>
<name>A0A3P6E7S6_BRAOL</name>
<sequence>MRLFHDTKSRKGIESNSPHARATSRLFPHLFLASSSSFRLHLSSVVFAGQSLHGFHRKPSNRLCPRPAELNLLGVMRREEEEIARSMSSIIRIFVVKKLRDFCCVEFIPFETFSKHLFHYKDFHHLSRD</sequence>
<gene>
    <name evidence="1" type="ORF">BOLC9T56737H</name>
</gene>
<dbReference type="AlphaFoldDB" id="A0A3P6E7S6"/>
<dbReference type="EMBL" id="LR031875">
    <property type="protein sequence ID" value="VDD31414.1"/>
    <property type="molecule type" value="Genomic_DNA"/>
</dbReference>